<proteinExistence type="predicted"/>
<dbReference type="EMBL" id="LT607410">
    <property type="protein sequence ID" value="SCE67774.1"/>
    <property type="molecule type" value="Genomic_DNA"/>
</dbReference>
<evidence type="ECO:0000256" key="5">
    <source>
        <dbReference type="ARBA" id="ARBA00022989"/>
    </source>
</evidence>
<name>A0A1C4U7Z0_9ACTN</name>
<evidence type="ECO:0000256" key="6">
    <source>
        <dbReference type="ARBA" id="ARBA00023136"/>
    </source>
</evidence>
<evidence type="ECO:0000256" key="7">
    <source>
        <dbReference type="SAM" id="Phobius"/>
    </source>
</evidence>
<dbReference type="RefSeq" id="WP_231925215.1">
    <property type="nucleotide sequence ID" value="NZ_LT607410.1"/>
</dbReference>
<sequence>MTERPDADGAELPPRTHLALAGQALRLGWAASPAACLAGLGVMALSGLTPAASAWASKLLVDGLTGARTAHAGGLVMIAGLTLALGGIGTVLGYLASLATAAQQRAIALRVESELYGAVNRLPGLARFEDPDFQDRLRLAEQSAAAAPSSVSGFLLAIVRVMVVTTGFLGVVATVWWPMAVLLLIVGAASVWAQFALAREQAGVTEATMAMHRRRFSYQSLLTNLAAVKEIRLYGLGGLFHDRMVAGLRETSGRELRMEQRAALTQSGYALVGTALAAAGAMAVVYRAATGSLSAGDVVLFVAAVVGVQGAFGGTVSQLASAAREVRLFRHYRAVVGAEPDLADGSRVPPPLSDAIEFHDVWFRYHPSGDWVLRGVDLRIPVGQALGVVGANGAGKSTVIKLLCRFYDPERGRITWDGTDLREFRVADLRRRMGATFQDYMTYELTAGENVGVGDVDRLTELPAVVRAATLAEADEFVRALPRGYDTLVSRLFFEGAIREQGVTLSGGQGQRLALARSLMRTGADLLILDEPSSGLDALAEHRIHHTVREHRQGRTSLLVSHRLSGLRDADLIVVLDGGRVAERGTHDELMAAGGGYATMFTTQAAGYQDERVPVPSPLFPGAVPVRRARRDGRPLDLAPPASMMVVEAEAVGLPRTSGDG</sequence>
<dbReference type="GO" id="GO:0034040">
    <property type="term" value="F:ATPase-coupled lipid transmembrane transporter activity"/>
    <property type="evidence" value="ECO:0007669"/>
    <property type="project" value="TreeGrafter"/>
</dbReference>
<feature type="transmembrane region" description="Helical" evidence="7">
    <location>
        <begin position="267"/>
        <end position="286"/>
    </location>
</feature>
<dbReference type="Pfam" id="PF00005">
    <property type="entry name" value="ABC_tran"/>
    <property type="match status" value="1"/>
</dbReference>
<accession>A0A1C4U7Z0</accession>
<dbReference type="Gene3D" id="1.20.1560.10">
    <property type="entry name" value="ABC transporter type 1, transmembrane domain"/>
    <property type="match status" value="1"/>
</dbReference>
<feature type="domain" description="ABC transmembrane type-1" evidence="9">
    <location>
        <begin position="37"/>
        <end position="324"/>
    </location>
</feature>
<keyword evidence="3" id="KW-0547">Nucleotide-binding</keyword>
<dbReference type="InterPro" id="IPR003593">
    <property type="entry name" value="AAA+_ATPase"/>
</dbReference>
<evidence type="ECO:0000313" key="11">
    <source>
        <dbReference type="Proteomes" id="UP000198228"/>
    </source>
</evidence>
<reference evidence="10 11" key="1">
    <citation type="submission" date="2016-06" db="EMBL/GenBank/DDBJ databases">
        <authorList>
            <person name="Kjaerup R.B."/>
            <person name="Dalgaard T.S."/>
            <person name="Juul-Madsen H.R."/>
        </authorList>
    </citation>
    <scope>NUCLEOTIDE SEQUENCE [LARGE SCALE GENOMIC DNA]</scope>
    <source>
        <strain evidence="10 11">DSM 43821</strain>
    </source>
</reference>
<dbReference type="GO" id="GO:0016887">
    <property type="term" value="F:ATP hydrolysis activity"/>
    <property type="evidence" value="ECO:0007669"/>
    <property type="project" value="InterPro"/>
</dbReference>
<evidence type="ECO:0000313" key="10">
    <source>
        <dbReference type="EMBL" id="SCE67774.1"/>
    </source>
</evidence>
<dbReference type="GO" id="GO:0005886">
    <property type="term" value="C:plasma membrane"/>
    <property type="evidence" value="ECO:0007669"/>
    <property type="project" value="UniProtKB-SubCell"/>
</dbReference>
<dbReference type="InterPro" id="IPR039421">
    <property type="entry name" value="Type_1_exporter"/>
</dbReference>
<dbReference type="Proteomes" id="UP000198228">
    <property type="component" value="Chromosome I"/>
</dbReference>
<dbReference type="PANTHER" id="PTHR24221:SF646">
    <property type="entry name" value="HAEMOLYSIN SECRETION ATP-BINDING PROTEIN"/>
    <property type="match status" value="1"/>
</dbReference>
<dbReference type="Gene3D" id="3.40.50.300">
    <property type="entry name" value="P-loop containing nucleotide triphosphate hydrolases"/>
    <property type="match status" value="1"/>
</dbReference>
<gene>
    <name evidence="10" type="ORF">GA0074696_0177</name>
</gene>
<dbReference type="GO" id="GO:0140359">
    <property type="term" value="F:ABC-type transporter activity"/>
    <property type="evidence" value="ECO:0007669"/>
    <property type="project" value="InterPro"/>
</dbReference>
<feature type="domain" description="ABC transporter" evidence="8">
    <location>
        <begin position="356"/>
        <end position="603"/>
    </location>
</feature>
<feature type="transmembrane region" description="Helical" evidence="7">
    <location>
        <begin position="34"/>
        <end position="55"/>
    </location>
</feature>
<comment type="subcellular location">
    <subcellularLocation>
        <location evidence="1">Cell membrane</location>
        <topology evidence="1">Multi-pass membrane protein</topology>
    </subcellularLocation>
</comment>
<dbReference type="InterPro" id="IPR036640">
    <property type="entry name" value="ABC1_TM_sf"/>
</dbReference>
<dbReference type="PROSITE" id="PS50893">
    <property type="entry name" value="ABC_TRANSPORTER_2"/>
    <property type="match status" value="1"/>
</dbReference>
<keyword evidence="6 7" id="KW-0472">Membrane</keyword>
<feature type="transmembrane region" description="Helical" evidence="7">
    <location>
        <begin position="145"/>
        <end position="169"/>
    </location>
</feature>
<dbReference type="SUPFAM" id="SSF90123">
    <property type="entry name" value="ABC transporter transmembrane region"/>
    <property type="match status" value="1"/>
</dbReference>
<evidence type="ECO:0000256" key="3">
    <source>
        <dbReference type="ARBA" id="ARBA00022741"/>
    </source>
</evidence>
<dbReference type="InterPro" id="IPR011527">
    <property type="entry name" value="ABC1_TM_dom"/>
</dbReference>
<dbReference type="PANTHER" id="PTHR24221">
    <property type="entry name" value="ATP-BINDING CASSETTE SUB-FAMILY B"/>
    <property type="match status" value="1"/>
</dbReference>
<dbReference type="AlphaFoldDB" id="A0A1C4U7Z0"/>
<evidence type="ECO:0000256" key="1">
    <source>
        <dbReference type="ARBA" id="ARBA00004651"/>
    </source>
</evidence>
<feature type="transmembrane region" description="Helical" evidence="7">
    <location>
        <begin position="75"/>
        <end position="96"/>
    </location>
</feature>
<protein>
    <submittedName>
        <fullName evidence="10">ATP-binding cassette, subfamily B</fullName>
    </submittedName>
</protein>
<evidence type="ECO:0000256" key="4">
    <source>
        <dbReference type="ARBA" id="ARBA00022840"/>
    </source>
</evidence>
<keyword evidence="4 10" id="KW-0067">ATP-binding</keyword>
<dbReference type="GO" id="GO:0005524">
    <property type="term" value="F:ATP binding"/>
    <property type="evidence" value="ECO:0007669"/>
    <property type="project" value="UniProtKB-KW"/>
</dbReference>
<dbReference type="SMART" id="SM00382">
    <property type="entry name" value="AAA"/>
    <property type="match status" value="1"/>
</dbReference>
<keyword evidence="2 7" id="KW-0812">Transmembrane</keyword>
<dbReference type="PROSITE" id="PS50929">
    <property type="entry name" value="ABC_TM1F"/>
    <property type="match status" value="1"/>
</dbReference>
<feature type="transmembrane region" description="Helical" evidence="7">
    <location>
        <begin position="298"/>
        <end position="323"/>
    </location>
</feature>
<dbReference type="InterPro" id="IPR027417">
    <property type="entry name" value="P-loop_NTPase"/>
</dbReference>
<organism evidence="10 11">
    <name type="scientific">Micromonospora purpureochromogenes</name>
    <dbReference type="NCBI Taxonomy" id="47872"/>
    <lineage>
        <taxon>Bacteria</taxon>
        <taxon>Bacillati</taxon>
        <taxon>Actinomycetota</taxon>
        <taxon>Actinomycetes</taxon>
        <taxon>Micromonosporales</taxon>
        <taxon>Micromonosporaceae</taxon>
        <taxon>Micromonospora</taxon>
    </lineage>
</organism>
<evidence type="ECO:0000259" key="8">
    <source>
        <dbReference type="PROSITE" id="PS50893"/>
    </source>
</evidence>
<evidence type="ECO:0000256" key="2">
    <source>
        <dbReference type="ARBA" id="ARBA00022692"/>
    </source>
</evidence>
<keyword evidence="5 7" id="KW-1133">Transmembrane helix</keyword>
<evidence type="ECO:0000259" key="9">
    <source>
        <dbReference type="PROSITE" id="PS50929"/>
    </source>
</evidence>
<dbReference type="InterPro" id="IPR003439">
    <property type="entry name" value="ABC_transporter-like_ATP-bd"/>
</dbReference>
<dbReference type="SUPFAM" id="SSF52540">
    <property type="entry name" value="P-loop containing nucleoside triphosphate hydrolases"/>
    <property type="match status" value="1"/>
</dbReference>
<feature type="transmembrane region" description="Helical" evidence="7">
    <location>
        <begin position="175"/>
        <end position="193"/>
    </location>
</feature>